<evidence type="ECO:0000256" key="14">
    <source>
        <dbReference type="ARBA" id="ARBA00038036"/>
    </source>
</evidence>
<dbReference type="CDD" id="cd24015">
    <property type="entry name" value="ASKHA_NBD_PanK-III"/>
    <property type="match status" value="1"/>
</dbReference>
<evidence type="ECO:0000256" key="1">
    <source>
        <dbReference type="ARBA" id="ARBA00001206"/>
    </source>
</evidence>
<evidence type="ECO:0000256" key="6">
    <source>
        <dbReference type="ARBA" id="ARBA00012102"/>
    </source>
</evidence>
<feature type="binding site" evidence="16">
    <location>
        <begin position="7"/>
        <end position="14"/>
    </location>
    <ligand>
        <name>ATP</name>
        <dbReference type="ChEBI" id="CHEBI:30616"/>
    </ligand>
</feature>
<comment type="subcellular location">
    <subcellularLocation>
        <location evidence="3 16">Cytoplasm</location>
    </subcellularLocation>
</comment>
<keyword evidence="13 16" id="KW-0173">Coenzyme A biosynthesis</keyword>
<keyword evidence="9 16" id="KW-0547">Nucleotide-binding</keyword>
<reference evidence="17 18" key="1">
    <citation type="submission" date="2019-03" db="EMBL/GenBank/DDBJ databases">
        <title>Luteimonas zhaokaii sp.nov., isolated from the rectal contents of Plateau pika in Yushu, Qinghai Province, China.</title>
        <authorList>
            <person name="Zhang G."/>
        </authorList>
    </citation>
    <scope>NUCLEOTIDE SEQUENCE [LARGE SCALE GENOMIC DNA]</scope>
    <source>
        <strain evidence="17 18">B9</strain>
    </source>
</reference>
<dbReference type="EMBL" id="SMTF01000005">
    <property type="protein sequence ID" value="TDK24344.1"/>
    <property type="molecule type" value="Genomic_DNA"/>
</dbReference>
<comment type="subunit">
    <text evidence="5 16">Homodimer.</text>
</comment>
<proteinExistence type="inferred from homology"/>
<evidence type="ECO:0000313" key="18">
    <source>
        <dbReference type="Proteomes" id="UP000294796"/>
    </source>
</evidence>
<dbReference type="NCBIfam" id="TIGR00671">
    <property type="entry name" value="baf"/>
    <property type="match status" value="1"/>
</dbReference>
<evidence type="ECO:0000256" key="12">
    <source>
        <dbReference type="ARBA" id="ARBA00022958"/>
    </source>
</evidence>
<dbReference type="HAMAP" id="MF_01274">
    <property type="entry name" value="Pantothen_kinase_3"/>
    <property type="match status" value="1"/>
</dbReference>
<keyword evidence="12 16" id="KW-0630">Potassium</keyword>
<dbReference type="GO" id="GO:0005524">
    <property type="term" value="F:ATP binding"/>
    <property type="evidence" value="ECO:0007669"/>
    <property type="project" value="UniProtKB-UniRule"/>
</dbReference>
<gene>
    <name evidence="16" type="primary">coaX</name>
    <name evidence="17" type="ORF">E2F46_08635</name>
</gene>
<evidence type="ECO:0000256" key="5">
    <source>
        <dbReference type="ARBA" id="ARBA00011738"/>
    </source>
</evidence>
<feature type="binding site" evidence="16">
    <location>
        <position position="93"/>
    </location>
    <ligand>
        <name>substrate</name>
    </ligand>
</feature>
<evidence type="ECO:0000256" key="7">
    <source>
        <dbReference type="ARBA" id="ARBA00022490"/>
    </source>
</evidence>
<keyword evidence="8 16" id="KW-0808">Transferase</keyword>
<evidence type="ECO:0000256" key="3">
    <source>
        <dbReference type="ARBA" id="ARBA00004496"/>
    </source>
</evidence>
<comment type="cofactor">
    <cofactor evidence="2">
        <name>K(+)</name>
        <dbReference type="ChEBI" id="CHEBI:29103"/>
    </cofactor>
</comment>
<accession>A0A4R5TPF8</accession>
<dbReference type="Proteomes" id="UP000294796">
    <property type="component" value="Unassembled WGS sequence"/>
</dbReference>
<dbReference type="SUPFAM" id="SSF53067">
    <property type="entry name" value="Actin-like ATPase domain"/>
    <property type="match status" value="2"/>
</dbReference>
<comment type="caution">
    <text evidence="17">The sequence shown here is derived from an EMBL/GenBank/DDBJ whole genome shotgun (WGS) entry which is preliminary data.</text>
</comment>
<evidence type="ECO:0000256" key="9">
    <source>
        <dbReference type="ARBA" id="ARBA00022741"/>
    </source>
</evidence>
<feature type="active site" description="Proton acceptor" evidence="16">
    <location>
        <position position="102"/>
    </location>
</feature>
<sequence>MGEWLFDLGNTRLKYAPLDADGCVGGVCAVAHDGIAFADDAWDALPSHIRTAHVASVASPALRDALLQVLQARGAAVKLAATQVECDGLRIAYADPTRLGVDRFLALLGAHARGGAWLVAGVGTALTLDLLDDAGGHRGGRIAPSPALMRDALQMRARQLPAQGGDYREFAGDTLDALASGCTGAALGLIERSLREAVTLFGSTPGLLLHGGGAAALLPHLPAVVHAPSLVLEGLARQALARRL</sequence>
<evidence type="ECO:0000256" key="16">
    <source>
        <dbReference type="HAMAP-Rule" id="MF_01274"/>
    </source>
</evidence>
<evidence type="ECO:0000256" key="2">
    <source>
        <dbReference type="ARBA" id="ARBA00001958"/>
    </source>
</evidence>
<feature type="binding site" evidence="16">
    <location>
        <position position="124"/>
    </location>
    <ligand>
        <name>ATP</name>
        <dbReference type="ChEBI" id="CHEBI:30616"/>
    </ligand>
</feature>
<protein>
    <recommendedName>
        <fullName evidence="15 16">Type III pantothenate kinase</fullName>
        <ecNumber evidence="6 16">2.7.1.33</ecNumber>
    </recommendedName>
    <alternativeName>
        <fullName evidence="16">PanK-III</fullName>
    </alternativeName>
    <alternativeName>
        <fullName evidence="16">Pantothenic acid kinase</fullName>
    </alternativeName>
</protein>
<dbReference type="EC" id="2.7.1.33" evidence="6 16"/>
<evidence type="ECO:0000256" key="4">
    <source>
        <dbReference type="ARBA" id="ARBA00005225"/>
    </source>
</evidence>
<comment type="pathway">
    <text evidence="4 16">Cofactor biosynthesis; coenzyme A biosynthesis; CoA from (R)-pantothenate: step 1/5.</text>
</comment>
<keyword evidence="11 16" id="KW-0067">ATP-binding</keyword>
<dbReference type="Pfam" id="PF03309">
    <property type="entry name" value="Pan_kinase"/>
    <property type="match status" value="1"/>
</dbReference>
<dbReference type="AlphaFoldDB" id="A0A4R5TPF8"/>
<evidence type="ECO:0000256" key="11">
    <source>
        <dbReference type="ARBA" id="ARBA00022840"/>
    </source>
</evidence>
<keyword evidence="7 16" id="KW-0963">Cytoplasm</keyword>
<comment type="catalytic activity">
    <reaction evidence="1 16">
        <text>(R)-pantothenate + ATP = (R)-4'-phosphopantothenate + ADP + H(+)</text>
        <dbReference type="Rhea" id="RHEA:16373"/>
        <dbReference type="ChEBI" id="CHEBI:10986"/>
        <dbReference type="ChEBI" id="CHEBI:15378"/>
        <dbReference type="ChEBI" id="CHEBI:29032"/>
        <dbReference type="ChEBI" id="CHEBI:30616"/>
        <dbReference type="ChEBI" id="CHEBI:456216"/>
        <dbReference type="EC" id="2.7.1.33"/>
    </reaction>
</comment>
<name>A0A4R5TPF8_9GAMM</name>
<evidence type="ECO:0000313" key="17">
    <source>
        <dbReference type="EMBL" id="TDK24344.1"/>
    </source>
</evidence>
<dbReference type="InterPro" id="IPR043129">
    <property type="entry name" value="ATPase_NBD"/>
</dbReference>
<dbReference type="UniPathway" id="UPA00241">
    <property type="reaction ID" value="UER00352"/>
</dbReference>
<dbReference type="GO" id="GO:0005737">
    <property type="term" value="C:cytoplasm"/>
    <property type="evidence" value="ECO:0007669"/>
    <property type="project" value="UniProtKB-SubCell"/>
</dbReference>
<keyword evidence="18" id="KW-1185">Reference proteome</keyword>
<dbReference type="GO" id="GO:0004594">
    <property type="term" value="F:pantothenate kinase activity"/>
    <property type="evidence" value="ECO:0007669"/>
    <property type="project" value="UniProtKB-UniRule"/>
</dbReference>
<keyword evidence="10 16" id="KW-0418">Kinase</keyword>
<dbReference type="GO" id="GO:0015937">
    <property type="term" value="P:coenzyme A biosynthetic process"/>
    <property type="evidence" value="ECO:0007669"/>
    <property type="project" value="UniProtKB-UniRule"/>
</dbReference>
<evidence type="ECO:0000256" key="13">
    <source>
        <dbReference type="ARBA" id="ARBA00022993"/>
    </source>
</evidence>
<dbReference type="PANTHER" id="PTHR34265">
    <property type="entry name" value="TYPE III PANTOTHENATE KINASE"/>
    <property type="match status" value="1"/>
</dbReference>
<dbReference type="Gene3D" id="3.30.420.40">
    <property type="match status" value="2"/>
</dbReference>
<dbReference type="InterPro" id="IPR004619">
    <property type="entry name" value="Type_III_PanK"/>
</dbReference>
<evidence type="ECO:0000256" key="8">
    <source>
        <dbReference type="ARBA" id="ARBA00022679"/>
    </source>
</evidence>
<dbReference type="PANTHER" id="PTHR34265:SF1">
    <property type="entry name" value="TYPE III PANTOTHENATE KINASE"/>
    <property type="match status" value="1"/>
</dbReference>
<comment type="cofactor">
    <cofactor evidence="16">
        <name>NH4(+)</name>
        <dbReference type="ChEBI" id="CHEBI:28938"/>
    </cofactor>
    <cofactor evidence="16">
        <name>K(+)</name>
        <dbReference type="ChEBI" id="CHEBI:29103"/>
    </cofactor>
    <text evidence="16">A monovalent cation. Ammonium or potassium.</text>
</comment>
<organism evidence="17 18">
    <name type="scientific">Luteimonas aestuarii</name>
    <dbReference type="NCBI Taxonomy" id="453837"/>
    <lineage>
        <taxon>Bacteria</taxon>
        <taxon>Pseudomonadati</taxon>
        <taxon>Pseudomonadota</taxon>
        <taxon>Gammaproteobacteria</taxon>
        <taxon>Lysobacterales</taxon>
        <taxon>Lysobacteraceae</taxon>
        <taxon>Luteimonas</taxon>
    </lineage>
</organism>
<dbReference type="RefSeq" id="WP_133321677.1">
    <property type="nucleotide sequence ID" value="NZ_SMTF01000005.1"/>
</dbReference>
<comment type="similarity">
    <text evidence="14 16">Belongs to the type III pantothenate kinase family.</text>
</comment>
<evidence type="ECO:0000256" key="10">
    <source>
        <dbReference type="ARBA" id="ARBA00022777"/>
    </source>
</evidence>
<dbReference type="OrthoDB" id="9781305at2"/>
<comment type="caution">
    <text evidence="16">Lacks conserved residue(s) required for the propagation of feature annotation.</text>
</comment>
<feature type="binding site" evidence="16">
    <location>
        <begin position="100"/>
        <end position="103"/>
    </location>
    <ligand>
        <name>substrate</name>
    </ligand>
</feature>
<evidence type="ECO:0000256" key="15">
    <source>
        <dbReference type="ARBA" id="ARBA00040883"/>
    </source>
</evidence>
<feature type="binding site" evidence="16">
    <location>
        <position position="174"/>
    </location>
    <ligand>
        <name>substrate</name>
    </ligand>
</feature>
<comment type="function">
    <text evidence="16">Catalyzes the phosphorylation of pantothenate (Pan), the first step in CoA biosynthesis.</text>
</comment>